<sequence length="111" mass="12654">MINRIAIYTIAHIVLAIVFWLLAAGATGLGFKDDWSAFDFIYYVLSLLGVYIFALPAWLLLSTELPVWGNYLILPLQVLYSFISVNIFLFLIELYRSHNKARQNGPAGRTR</sequence>
<protein>
    <submittedName>
        <fullName evidence="2">Uncharacterized protein</fullName>
    </submittedName>
</protein>
<dbReference type="AlphaFoldDB" id="A0A3L9ZXQ2"/>
<evidence type="ECO:0000313" key="3">
    <source>
        <dbReference type="Proteomes" id="UP000267187"/>
    </source>
</evidence>
<evidence type="ECO:0000313" key="2">
    <source>
        <dbReference type="EMBL" id="RMA77493.1"/>
    </source>
</evidence>
<keyword evidence="3" id="KW-1185">Reference proteome</keyword>
<dbReference type="OrthoDB" id="10004976at2"/>
<comment type="caution">
    <text evidence="2">The sequence shown here is derived from an EMBL/GenBank/DDBJ whole genome shotgun (WGS) entry which is preliminary data.</text>
</comment>
<keyword evidence="1" id="KW-0812">Transmembrane</keyword>
<feature type="transmembrane region" description="Helical" evidence="1">
    <location>
        <begin position="40"/>
        <end position="59"/>
    </location>
</feature>
<accession>A0A3L9ZXQ2</accession>
<evidence type="ECO:0000256" key="1">
    <source>
        <dbReference type="SAM" id="Phobius"/>
    </source>
</evidence>
<feature type="transmembrane region" description="Helical" evidence="1">
    <location>
        <begin position="71"/>
        <end position="92"/>
    </location>
</feature>
<keyword evidence="1" id="KW-1133">Transmembrane helix</keyword>
<dbReference type="RefSeq" id="WP_121877805.1">
    <property type="nucleotide sequence ID" value="NZ_REFJ01000014.1"/>
</dbReference>
<feature type="transmembrane region" description="Helical" evidence="1">
    <location>
        <begin position="6"/>
        <end position="28"/>
    </location>
</feature>
<keyword evidence="1" id="KW-0472">Membrane</keyword>
<organism evidence="2 3">
    <name type="scientific">Umboniibacter marinipuniceus</name>
    <dbReference type="NCBI Taxonomy" id="569599"/>
    <lineage>
        <taxon>Bacteria</taxon>
        <taxon>Pseudomonadati</taxon>
        <taxon>Pseudomonadota</taxon>
        <taxon>Gammaproteobacteria</taxon>
        <taxon>Cellvibrionales</taxon>
        <taxon>Cellvibrionaceae</taxon>
        <taxon>Umboniibacter</taxon>
    </lineage>
</organism>
<proteinExistence type="predicted"/>
<gene>
    <name evidence="2" type="ORF">DFR27_2510</name>
</gene>
<dbReference type="EMBL" id="REFJ01000014">
    <property type="protein sequence ID" value="RMA77493.1"/>
    <property type="molecule type" value="Genomic_DNA"/>
</dbReference>
<dbReference type="Proteomes" id="UP000267187">
    <property type="component" value="Unassembled WGS sequence"/>
</dbReference>
<name>A0A3L9ZXQ2_9GAMM</name>
<reference evidence="2 3" key="1">
    <citation type="submission" date="2018-10" db="EMBL/GenBank/DDBJ databases">
        <title>Genomic Encyclopedia of Type Strains, Phase IV (KMG-IV): sequencing the most valuable type-strain genomes for metagenomic binning, comparative biology and taxonomic classification.</title>
        <authorList>
            <person name="Goeker M."/>
        </authorList>
    </citation>
    <scope>NUCLEOTIDE SEQUENCE [LARGE SCALE GENOMIC DNA]</scope>
    <source>
        <strain evidence="2 3">DSM 25080</strain>
    </source>
</reference>